<dbReference type="STRING" id="44574.AAW31_12730"/>
<dbReference type="RefSeq" id="WP_074906716.1">
    <property type="nucleotide sequence ID" value="NZ_FOUB01000063.1"/>
</dbReference>
<dbReference type="OrthoDB" id="4264536at2"/>
<sequence length="1003" mass="114325">MSNIYNSSKPVSQYLRCFIEKTDTKSNSLDDSPETKKNHRAKKLTAEAQAIMAIGHPYEGYCLVFDTETTTDHRQALRFGMYAIYGIDPEKRVWLYRQGTLTREALDRQQEMGIFYNPAEISEDELSIMKRYADLHKLKVYDEFDFIRKVFYPWVYQKQALCIGHNLPFDLSRLATCWGEAKSKFYGGFWLTLCDCRHDDSCFDHPPVRVKSLGNKKALFDFRSQRKPSGKINRYRGRFLDTTTFGRALLGPGDPSLAGMGKRFKANVQKKEGDVAHGAPLSETYLRYATQYVAATWALYQAEREVYRQHGLTKAPWQIFSEASIGKAYLSDLGIPPFLKQHAAFPRTAIGQAMTSYYGGRTEVRIRFQPTEVIYTDFTSEYPTVNALMNIQELLLAQKIEVQPCLEEAQHLLTTISLDELLKKQTWPLLHSFVKVIPDGDLLPVRTNYGDQCAATNIGLNYVDSGPAVWYSLADALASKLLTGKTPHIVDAFKLVPQGRIKTKVWNLFGDKHFTIDLEKDDLFARVIEMRADIKRQMKHQEQHSDEFLYLDGLQQALKLIANSTSYGVLVEINLDDSLDRAVPVKVYTDQCQHSKTKALEEPGPYFMGPCGALIPAAGRLLLAMAEKLATNRGIDYALCDTDSMAFARPEGMDRETFYAKLKEICDSFKPLSPYRNQPELLKMEDVNYFNGKPEPLYCIGISAKRYALYNRTETGYRIRKFSSHGTGGWMKPASYESTTPEPCENVYKLGGHRWMYDLWYSAIEQIEQGKTRVTLAHLPFLSVPALTRVTIATANLLKRFKHIADIRPFSFMTMLPSLNLVELLSRIGNSFKTSSEQTQLETNHNGNLSELKGVAFYAPFAANFEDVRSQIRRMDNNELDNIEHKTLAECVLHYFSHPEAKAANPKGIGRLERQHLGIIEHIYIGKETHRIKDDISEASEGIFDYEDAAEYGRTGLAELLKQRPMKEWLRLTGIPRQTLYDIRNGAKPSPEIKRKILNALLN</sequence>
<organism evidence="1 2">
    <name type="scientific">Nitrosomonas communis</name>
    <dbReference type="NCBI Taxonomy" id="44574"/>
    <lineage>
        <taxon>Bacteria</taxon>
        <taxon>Pseudomonadati</taxon>
        <taxon>Pseudomonadota</taxon>
        <taxon>Betaproteobacteria</taxon>
        <taxon>Nitrosomonadales</taxon>
        <taxon>Nitrosomonadaceae</taxon>
        <taxon>Nitrosomonas</taxon>
    </lineage>
</organism>
<evidence type="ECO:0000313" key="1">
    <source>
        <dbReference type="EMBL" id="SFM86951.1"/>
    </source>
</evidence>
<dbReference type="Proteomes" id="UP000183287">
    <property type="component" value="Unassembled WGS sequence"/>
</dbReference>
<keyword evidence="2" id="KW-1185">Reference proteome</keyword>
<dbReference type="EMBL" id="FOUB01000063">
    <property type="protein sequence ID" value="SFM86951.1"/>
    <property type="molecule type" value="Genomic_DNA"/>
</dbReference>
<gene>
    <name evidence="1" type="ORF">SAMN05421863_10637</name>
</gene>
<dbReference type="InterPro" id="IPR043502">
    <property type="entry name" value="DNA/RNA_pol_sf"/>
</dbReference>
<name>A0A1I4UDM9_9PROT</name>
<dbReference type="AlphaFoldDB" id="A0A1I4UDM9"/>
<proteinExistence type="predicted"/>
<accession>A0A1I4UDM9</accession>
<reference evidence="2" key="1">
    <citation type="submission" date="2016-10" db="EMBL/GenBank/DDBJ databases">
        <authorList>
            <person name="Varghese N."/>
            <person name="Submissions S."/>
        </authorList>
    </citation>
    <scope>NUCLEOTIDE SEQUENCE [LARGE SCALE GENOMIC DNA]</scope>
    <source>
        <strain evidence="2">Nm44</strain>
    </source>
</reference>
<protein>
    <submittedName>
        <fullName evidence="1">DNA polymerase family B</fullName>
    </submittedName>
</protein>
<dbReference type="SUPFAM" id="SSF56672">
    <property type="entry name" value="DNA/RNA polymerases"/>
    <property type="match status" value="1"/>
</dbReference>
<dbReference type="Gene3D" id="1.10.287.690">
    <property type="entry name" value="Helix hairpin bin"/>
    <property type="match status" value="1"/>
</dbReference>
<evidence type="ECO:0000313" key="2">
    <source>
        <dbReference type="Proteomes" id="UP000183287"/>
    </source>
</evidence>